<comment type="similarity">
    <text evidence="1">Belongs to the peptidase C59 family.</text>
</comment>
<dbReference type="SUPFAM" id="SSF56235">
    <property type="entry name" value="N-terminal nucleophile aminohydrolases (Ntn hydrolases)"/>
    <property type="match status" value="1"/>
</dbReference>
<dbReference type="CDD" id="cd00542">
    <property type="entry name" value="Ntn_PVA"/>
    <property type="match status" value="1"/>
</dbReference>
<dbReference type="PANTHER" id="PTHR35527">
    <property type="entry name" value="CHOLOYLGLYCINE HYDROLASE"/>
    <property type="match status" value="1"/>
</dbReference>
<dbReference type="AlphaFoldDB" id="A0A9D1F9N0"/>
<organism evidence="4 5">
    <name type="scientific">Candidatus Avoscillospira avistercoris</name>
    <dbReference type="NCBI Taxonomy" id="2840707"/>
    <lineage>
        <taxon>Bacteria</taxon>
        <taxon>Bacillati</taxon>
        <taxon>Bacillota</taxon>
        <taxon>Clostridia</taxon>
        <taxon>Eubacteriales</taxon>
        <taxon>Oscillospiraceae</taxon>
        <taxon>Oscillospiraceae incertae sedis</taxon>
        <taxon>Candidatus Avoscillospira</taxon>
    </lineage>
</organism>
<gene>
    <name evidence="4" type="ORF">IAA83_06065</name>
</gene>
<name>A0A9D1F9N0_9FIRM</name>
<dbReference type="InterPro" id="IPR029055">
    <property type="entry name" value="Ntn_hydrolases_N"/>
</dbReference>
<dbReference type="Proteomes" id="UP000886741">
    <property type="component" value="Unassembled WGS sequence"/>
</dbReference>
<feature type="domain" description="Choloylglycine hydrolase/NAAA C-terminal" evidence="3">
    <location>
        <begin position="12"/>
        <end position="328"/>
    </location>
</feature>
<dbReference type="EMBL" id="DVJJ01000089">
    <property type="protein sequence ID" value="HIS64919.1"/>
    <property type="molecule type" value="Genomic_DNA"/>
</dbReference>
<keyword evidence="2 4" id="KW-0378">Hydrolase</keyword>
<dbReference type="Pfam" id="PF02275">
    <property type="entry name" value="CBAH"/>
    <property type="match status" value="1"/>
</dbReference>
<dbReference type="InterPro" id="IPR052193">
    <property type="entry name" value="Peptidase_C59"/>
</dbReference>
<evidence type="ECO:0000313" key="5">
    <source>
        <dbReference type="Proteomes" id="UP000886741"/>
    </source>
</evidence>
<evidence type="ECO:0000313" key="4">
    <source>
        <dbReference type="EMBL" id="HIS64919.1"/>
    </source>
</evidence>
<evidence type="ECO:0000256" key="2">
    <source>
        <dbReference type="ARBA" id="ARBA00022801"/>
    </source>
</evidence>
<reference evidence="4" key="2">
    <citation type="journal article" date="2021" name="PeerJ">
        <title>Extensive microbial diversity within the chicken gut microbiome revealed by metagenomics and culture.</title>
        <authorList>
            <person name="Gilroy R."/>
            <person name="Ravi A."/>
            <person name="Getino M."/>
            <person name="Pursley I."/>
            <person name="Horton D.L."/>
            <person name="Alikhan N.F."/>
            <person name="Baker D."/>
            <person name="Gharbi K."/>
            <person name="Hall N."/>
            <person name="Watson M."/>
            <person name="Adriaenssens E.M."/>
            <person name="Foster-Nyarko E."/>
            <person name="Jarju S."/>
            <person name="Secka A."/>
            <person name="Antonio M."/>
            <person name="Oren A."/>
            <person name="Chaudhuri R.R."/>
            <person name="La Ragione R."/>
            <person name="Hildebrand F."/>
            <person name="Pallen M.J."/>
        </authorList>
    </citation>
    <scope>NUCLEOTIDE SEQUENCE</scope>
    <source>
        <strain evidence="4">ChiBcec16-1751</strain>
    </source>
</reference>
<protein>
    <submittedName>
        <fullName evidence="4">Choloylglycine hydrolase family protein</fullName>
    </submittedName>
</protein>
<dbReference type="Gene3D" id="3.60.60.10">
    <property type="entry name" value="Penicillin V Acylase, Chain A"/>
    <property type="match status" value="1"/>
</dbReference>
<evidence type="ECO:0000256" key="1">
    <source>
        <dbReference type="ARBA" id="ARBA00006625"/>
    </source>
</evidence>
<dbReference type="PANTHER" id="PTHR35527:SF2">
    <property type="entry name" value="HYDROLASE"/>
    <property type="match status" value="1"/>
</dbReference>
<proteinExistence type="inferred from homology"/>
<comment type="caution">
    <text evidence="4">The sequence shown here is derived from an EMBL/GenBank/DDBJ whole genome shotgun (WGS) entry which is preliminary data.</text>
</comment>
<accession>A0A9D1F9N0</accession>
<dbReference type="GO" id="GO:0016787">
    <property type="term" value="F:hydrolase activity"/>
    <property type="evidence" value="ECO:0007669"/>
    <property type="project" value="UniProtKB-KW"/>
</dbReference>
<dbReference type="InterPro" id="IPR029132">
    <property type="entry name" value="CBAH/NAAA_C"/>
</dbReference>
<sequence length="352" mass="38526">MDQRLEMLWGGCSAVGWQTEDGKALWARNMDFNRMAAGSAPTYLPKGTVMTAAEGVTAPAKYAAVGMGLLAVPGLPLLYDGVNEAGLMGGQLYFRGLARYADGPEPGKQSMQPPLLVGWMLSQCATLDQVAQALEQAFTLVNTPLLGAVSPLHWSFSDCTGEVMVVESDANGLHIYRNTVGVMTNSPSYDWHRTNLLNYAAIRDLDYDTVEMGGERLEQCFSGSGAQGLPGDWSAPSRFVRLAYLRKFAVRGKDEKQGIARLLRIMGSAAFPLGMVRVSQPGEATELDRNIQPWDYTIYTVAACAQTGRFCWTTYDNPAIRSVTLSELEAFDQPMQLPIWEETEFLPALAQQ</sequence>
<evidence type="ECO:0000259" key="3">
    <source>
        <dbReference type="Pfam" id="PF02275"/>
    </source>
</evidence>
<reference evidence="4" key="1">
    <citation type="submission" date="2020-10" db="EMBL/GenBank/DDBJ databases">
        <authorList>
            <person name="Gilroy R."/>
        </authorList>
    </citation>
    <scope>NUCLEOTIDE SEQUENCE</scope>
    <source>
        <strain evidence="4">ChiBcec16-1751</strain>
    </source>
</reference>